<feature type="transmembrane region" description="Helical" evidence="1">
    <location>
        <begin position="304"/>
        <end position="322"/>
    </location>
</feature>
<dbReference type="PANTHER" id="PTHR30092">
    <property type="entry name" value="INNER MEMBRANE PROTEIN CRED"/>
    <property type="match status" value="1"/>
</dbReference>
<dbReference type="GO" id="GO:0005886">
    <property type="term" value="C:plasma membrane"/>
    <property type="evidence" value="ECO:0007669"/>
    <property type="project" value="TreeGrafter"/>
</dbReference>
<dbReference type="RefSeq" id="WP_156564533.1">
    <property type="nucleotide sequence ID" value="NZ_CACRTZ010000002.1"/>
</dbReference>
<feature type="transmembrane region" description="Helical" evidence="1">
    <location>
        <begin position="334"/>
        <end position="352"/>
    </location>
</feature>
<accession>A0A6N2YW21</accession>
<organism evidence="2">
    <name type="scientific">Phytobacter massiliensis</name>
    <dbReference type="NCBI Taxonomy" id="1485952"/>
    <lineage>
        <taxon>Bacteria</taxon>
        <taxon>Pseudomonadati</taxon>
        <taxon>Pseudomonadota</taxon>
        <taxon>Gammaproteobacteria</taxon>
        <taxon>Enterobacterales</taxon>
        <taxon>Enterobacteriaceae</taxon>
        <taxon>Phytobacter</taxon>
    </lineage>
</organism>
<dbReference type="EMBL" id="CACRTZ010000002">
    <property type="protein sequence ID" value="VYT71254.1"/>
    <property type="molecule type" value="Genomic_DNA"/>
</dbReference>
<keyword evidence="1" id="KW-0472">Membrane</keyword>
<sequence length="460" mass="50951">MPKSPLFWKICTLAGCFCLLMLPLIMVSDLIKERSDYRDDVAGTLRQSSAGSQKLIGPLIAVPVTEVVTTLESNGNEAPKEIQRKKSFIRFWLPESLMVDGKQKVESREIGIYEGQVWHSDISIKAQFDPKRFGLEESDSLQFGKPFVVIAVSDARGIVQVRTMNINGAENVVEPGVGLRSSDLQGVHVPLASASITQSPVSLEASLSLNGTRTFSVVPLGRNSEMTLVSDWPHPGFMGDFLPTTREISPSGFQAHWQSSWFANNIDSKINDVLTTTNETDWRLPAFSVNIATPADQYQLTDRAIKYAILLIALIFTSSFVFESLTARQMHPMEYLLVGLSLVMFYLVLLALSEHTGFTTAWIIASLLGTTINGIYLQGVLKSWGISLSFTAALLVLYGIMWSLLNSEDNALLLGSGVLFIALSTVMILTRRFDWYSLSRKSKKAAEKKDAPEDALRLWK</sequence>
<dbReference type="PANTHER" id="PTHR30092:SF0">
    <property type="entry name" value="INNER MEMBRANE PROTEIN CRED"/>
    <property type="match status" value="1"/>
</dbReference>
<name>A0A6N2YW21_9ENTR</name>
<protein>
    <submittedName>
        <fullName evidence="2">Inner membrane protein CreD</fullName>
    </submittedName>
</protein>
<gene>
    <name evidence="2" type="primary">creD</name>
    <name evidence="2" type="ORF">EMLFYP7_00424</name>
</gene>
<dbReference type="Pfam" id="PF06123">
    <property type="entry name" value="CreD"/>
    <property type="match status" value="1"/>
</dbReference>
<dbReference type="AlphaFoldDB" id="A0A6N2YW21"/>
<evidence type="ECO:0000256" key="1">
    <source>
        <dbReference type="SAM" id="Phobius"/>
    </source>
</evidence>
<keyword evidence="1" id="KW-1133">Transmembrane helix</keyword>
<evidence type="ECO:0000313" key="2">
    <source>
        <dbReference type="EMBL" id="VYT71254.1"/>
    </source>
</evidence>
<reference evidence="2" key="1">
    <citation type="submission" date="2019-11" db="EMBL/GenBank/DDBJ databases">
        <authorList>
            <person name="Feng L."/>
        </authorList>
    </citation>
    <scope>NUCLEOTIDE SEQUENCE</scope>
    <source>
        <strain evidence="2">EMassiliensisLFYP7</strain>
    </source>
</reference>
<feature type="transmembrane region" description="Helical" evidence="1">
    <location>
        <begin position="384"/>
        <end position="405"/>
    </location>
</feature>
<feature type="transmembrane region" description="Helical" evidence="1">
    <location>
        <begin position="411"/>
        <end position="430"/>
    </location>
</feature>
<dbReference type="InterPro" id="IPR010364">
    <property type="entry name" value="Uncharacterised_IM_CreD"/>
</dbReference>
<dbReference type="NCBIfam" id="NF008712">
    <property type="entry name" value="PRK11715.1-1"/>
    <property type="match status" value="1"/>
</dbReference>
<feature type="transmembrane region" description="Helical" evidence="1">
    <location>
        <begin position="358"/>
        <end position="377"/>
    </location>
</feature>
<keyword evidence="1" id="KW-0812">Transmembrane</keyword>
<dbReference type="PIRSF" id="PIRSF004548">
    <property type="entry name" value="CreD"/>
    <property type="match status" value="1"/>
</dbReference>
<proteinExistence type="predicted"/>